<dbReference type="InterPro" id="IPR027417">
    <property type="entry name" value="P-loop_NTPase"/>
</dbReference>
<dbReference type="PANTHER" id="PTHR11669">
    <property type="entry name" value="REPLICATION FACTOR C / DNA POLYMERASE III GAMMA-TAU SUBUNIT"/>
    <property type="match status" value="1"/>
</dbReference>
<dbReference type="Gene3D" id="3.40.50.300">
    <property type="entry name" value="P-loop containing nucleotide triphosphate hydrolases"/>
    <property type="match status" value="1"/>
</dbReference>
<dbReference type="AlphaFoldDB" id="A0A6J7SD98"/>
<dbReference type="Pfam" id="PF13177">
    <property type="entry name" value="DNA_pol3_delta2"/>
    <property type="match status" value="1"/>
</dbReference>
<evidence type="ECO:0000313" key="2">
    <source>
        <dbReference type="EMBL" id="CAB5039079.1"/>
    </source>
</evidence>
<reference evidence="2" key="1">
    <citation type="submission" date="2020-05" db="EMBL/GenBank/DDBJ databases">
        <authorList>
            <person name="Chiriac C."/>
            <person name="Salcher M."/>
            <person name="Ghai R."/>
            <person name="Kavagutti S V."/>
        </authorList>
    </citation>
    <scope>NUCLEOTIDE SEQUENCE</scope>
</reference>
<feature type="coiled-coil region" evidence="1">
    <location>
        <begin position="269"/>
        <end position="296"/>
    </location>
</feature>
<organism evidence="2">
    <name type="scientific">freshwater metagenome</name>
    <dbReference type="NCBI Taxonomy" id="449393"/>
    <lineage>
        <taxon>unclassified sequences</taxon>
        <taxon>metagenomes</taxon>
        <taxon>ecological metagenomes</taxon>
    </lineage>
</organism>
<gene>
    <name evidence="2" type="ORF">UFOPK4173_01633</name>
</gene>
<protein>
    <submittedName>
        <fullName evidence="2">Unannotated protein</fullName>
    </submittedName>
</protein>
<proteinExistence type="predicted"/>
<evidence type="ECO:0000256" key="1">
    <source>
        <dbReference type="SAM" id="Coils"/>
    </source>
</evidence>
<keyword evidence="1" id="KW-0175">Coiled coil</keyword>
<dbReference type="SUPFAM" id="SSF52540">
    <property type="entry name" value="P-loop containing nucleoside triphosphate hydrolases"/>
    <property type="match status" value="1"/>
</dbReference>
<dbReference type="PANTHER" id="PTHR11669:SF8">
    <property type="entry name" value="DNA POLYMERASE III SUBUNIT DELTA"/>
    <property type="match status" value="1"/>
</dbReference>
<dbReference type="InterPro" id="IPR050238">
    <property type="entry name" value="DNA_Rep/Repair_Clamp_Loader"/>
</dbReference>
<dbReference type="GO" id="GO:0006261">
    <property type="term" value="P:DNA-templated DNA replication"/>
    <property type="evidence" value="ECO:0007669"/>
    <property type="project" value="TreeGrafter"/>
</dbReference>
<sequence>MTELAPTDLWDEVVGQQEAVKRLQAAVDSPVHAYLLVGPEGSGTREAARAFAADLLSHELDQVESERARHLAGAEAHPAMIVVERDGASIDAKQSREVVRQSSLSPSEGQRQVFVLVDFHLVGDAAAILLKSIEEPPPSTVFVILAEELPPHLATIASRCVQIDFAAVPMQVLRDRLVFEGISPEVAEQAALAAGGSLYRGRLLARDPAVGARRDAWYRAPAQLDGTGATACALTDELLAMIDGVMEPLQQQQAEELAAYQDTFEAAGVKLLKGDLKKMEDRHKREQRRVRTDELRSGLAVLLWQYRDAAARDSGSGSSAAADFLTAAEEVQALCASLVFNPRESLALEALFMSLPRLSAQL</sequence>
<accession>A0A6J7SD98</accession>
<dbReference type="EMBL" id="CAFBPW010000235">
    <property type="protein sequence ID" value="CAB5039079.1"/>
    <property type="molecule type" value="Genomic_DNA"/>
</dbReference>
<name>A0A6J7SD98_9ZZZZ</name>